<dbReference type="NCBIfam" id="TIGR00379">
    <property type="entry name" value="cobB"/>
    <property type="match status" value="1"/>
</dbReference>
<evidence type="ECO:0000256" key="2">
    <source>
        <dbReference type="ARBA" id="ARBA00006205"/>
    </source>
</evidence>
<dbReference type="Gene3D" id="3.40.50.880">
    <property type="match status" value="1"/>
</dbReference>
<keyword evidence="6 9" id="KW-0067">ATP-binding</keyword>
<organism evidence="13 14">
    <name type="scientific">Lichenibacterium minor</name>
    <dbReference type="NCBI Taxonomy" id="2316528"/>
    <lineage>
        <taxon>Bacteria</taxon>
        <taxon>Pseudomonadati</taxon>
        <taxon>Pseudomonadota</taxon>
        <taxon>Alphaproteobacteria</taxon>
        <taxon>Hyphomicrobiales</taxon>
        <taxon>Lichenihabitantaceae</taxon>
        <taxon>Lichenibacterium</taxon>
    </lineage>
</organism>
<reference evidence="13 14" key="1">
    <citation type="submission" date="2018-12" db="EMBL/GenBank/DDBJ databases">
        <authorList>
            <person name="Grouzdev D.S."/>
            <person name="Krutkina M.S."/>
        </authorList>
    </citation>
    <scope>NUCLEOTIDE SEQUENCE [LARGE SCALE GENOMIC DNA]</scope>
    <source>
        <strain evidence="13 14">RmlP026</strain>
    </source>
</reference>
<dbReference type="EMBL" id="QYBB01000019">
    <property type="protein sequence ID" value="RYC30940.1"/>
    <property type="molecule type" value="Genomic_DNA"/>
</dbReference>
<evidence type="ECO:0000313" key="14">
    <source>
        <dbReference type="Proteomes" id="UP000290759"/>
    </source>
</evidence>
<dbReference type="EC" id="6.3.5.9" evidence="9"/>
<comment type="pathway">
    <text evidence="9">Cofactor biosynthesis; adenosylcobalamin biosynthesis; cob(II)yrinate a,c-diamide from precorrin-2 (aerobic route): step 9/10.</text>
</comment>
<feature type="compositionally biased region" description="Low complexity" evidence="10">
    <location>
        <begin position="251"/>
        <end position="263"/>
    </location>
</feature>
<comment type="similarity">
    <text evidence="2">Belongs to the CobB/CobQ family. CobQ subfamily.</text>
</comment>
<dbReference type="GO" id="GO:0042242">
    <property type="term" value="F:cobyrinic acid a,c-diamide synthase activity"/>
    <property type="evidence" value="ECO:0007669"/>
    <property type="project" value="InterPro"/>
</dbReference>
<sequence>MRPPNGGPPDGAAPGVMIAATRSGSGKTVLTLGLMRALARRGFRVAGRKNGPDYIDPAFHAAVTGRPSYNLDSWSMPADLLRRLARAEDADLVVCEGSMGLFDGVPAGDGQGGSSADVAALTGWPVVMVHDCSGQSQSAAAILAGCAAYDPRIRVAGVILNRVASERHRRLVSDAMARVGMPVLGAVPRTDRLALPERHLGLVQAGETGDLDARVEAAADVVAEHVDLDALVALLRLRDAPAPRFAGTGGPAEAEGSGGASAPLAPPLAPPGRRVAVARDDAFSFLYPHVVDGWRRAGADLAFFSPLADEPPPADCDACWLPGGYPELHAGRIAAAARFLGGLRAFARTRPVHGECGGYMVLGQGLVDAAGTRHAMAGLLGLETSYARRKLHLGYRDAVTLHRSALGPAGTRLRGHEFHYASILDLGGDPALAEAGDAYGSPPAPTGTRRENVTGTFFHALAARV</sequence>
<comment type="cofactor">
    <cofactor evidence="1 9">
        <name>Mg(2+)</name>
        <dbReference type="ChEBI" id="CHEBI:18420"/>
    </cofactor>
</comment>
<evidence type="ECO:0000256" key="4">
    <source>
        <dbReference type="ARBA" id="ARBA00022598"/>
    </source>
</evidence>
<dbReference type="Pfam" id="PF07685">
    <property type="entry name" value="GATase_3"/>
    <property type="match status" value="1"/>
</dbReference>
<keyword evidence="8 9" id="KW-0315">Glutamine amidotransferase</keyword>
<dbReference type="PANTHER" id="PTHR43873:SF1">
    <property type="entry name" value="COBYRINATE A,C-DIAMIDE SYNTHASE"/>
    <property type="match status" value="1"/>
</dbReference>
<dbReference type="Gene3D" id="3.40.50.300">
    <property type="entry name" value="P-loop containing nucleotide triphosphate hydrolases"/>
    <property type="match status" value="2"/>
</dbReference>
<evidence type="ECO:0000256" key="1">
    <source>
        <dbReference type="ARBA" id="ARBA00001946"/>
    </source>
</evidence>
<dbReference type="SUPFAM" id="SSF52317">
    <property type="entry name" value="Class I glutamine amidotransferase-like"/>
    <property type="match status" value="1"/>
</dbReference>
<feature type="site" description="Increases nucleophilicity of active site Cys" evidence="9">
    <location>
        <position position="459"/>
    </location>
</feature>
<comment type="catalytic activity">
    <reaction evidence="9">
        <text>hydrogenobyrinate + 2 L-glutamine + 2 ATP + 2 H2O = hydrogenobyrinate a,c-diamide + 2 L-glutamate + 2 ADP + 2 phosphate + 2 H(+)</text>
        <dbReference type="Rhea" id="RHEA:12544"/>
        <dbReference type="ChEBI" id="CHEBI:15377"/>
        <dbReference type="ChEBI" id="CHEBI:15378"/>
        <dbReference type="ChEBI" id="CHEBI:29985"/>
        <dbReference type="ChEBI" id="CHEBI:30616"/>
        <dbReference type="ChEBI" id="CHEBI:43474"/>
        <dbReference type="ChEBI" id="CHEBI:58359"/>
        <dbReference type="ChEBI" id="CHEBI:77873"/>
        <dbReference type="ChEBI" id="CHEBI:77874"/>
        <dbReference type="ChEBI" id="CHEBI:456216"/>
        <dbReference type="EC" id="6.3.5.9"/>
    </reaction>
</comment>
<accession>A0A4Q2U403</accession>
<dbReference type="PANTHER" id="PTHR43873">
    <property type="entry name" value="COBYRINATE A,C-DIAMIDE SYNTHASE"/>
    <property type="match status" value="1"/>
</dbReference>
<evidence type="ECO:0000256" key="7">
    <source>
        <dbReference type="ARBA" id="ARBA00022842"/>
    </source>
</evidence>
<dbReference type="Pfam" id="PF01656">
    <property type="entry name" value="CbiA"/>
    <property type="match status" value="1"/>
</dbReference>
<protein>
    <recommendedName>
        <fullName evidence="9">Hydrogenobyrinate a,c-diamide synthase</fullName>
        <ecNumber evidence="9">6.3.5.9</ecNumber>
    </recommendedName>
    <alternativeName>
        <fullName evidence="9">Hydrogenobyrinic acid a,c-diamide synthase</fullName>
    </alternativeName>
</protein>
<feature type="active site" description="Nucleophile" evidence="9">
    <location>
        <position position="356"/>
    </location>
</feature>
<keyword evidence="4 9" id="KW-0436">Ligase</keyword>
<evidence type="ECO:0000256" key="3">
    <source>
        <dbReference type="ARBA" id="ARBA00022573"/>
    </source>
</evidence>
<feature type="region of interest" description="Disordered" evidence="10">
    <location>
        <begin position="246"/>
        <end position="267"/>
    </location>
</feature>
<dbReference type="PROSITE" id="PS51274">
    <property type="entry name" value="GATASE_COBBQ"/>
    <property type="match status" value="1"/>
</dbReference>
<evidence type="ECO:0000259" key="12">
    <source>
        <dbReference type="Pfam" id="PF07685"/>
    </source>
</evidence>
<feature type="domain" description="CobQ/CobB/MinD/ParA nucleotide binding" evidence="11">
    <location>
        <begin position="16"/>
        <end position="200"/>
    </location>
</feature>
<comment type="miscellaneous">
    <text evidence="9">The a and c carboxylates of hydrogenobyrinate are activated for nucleophilic attack via formation of a phosphorylated intermediate by ATP. CobB catalyzes first the amidation of the c-carboxylate, and then that of the a-carboxylate.</text>
</comment>
<evidence type="ECO:0000256" key="6">
    <source>
        <dbReference type="ARBA" id="ARBA00022840"/>
    </source>
</evidence>
<comment type="function">
    <text evidence="9">Catalyzes the ATP-dependent amidation of the two carboxylate groups at positions a and c of hydrogenobyrinate, using either L-glutamine or ammonia as the nitrogen source.</text>
</comment>
<feature type="domain" description="CobB/CobQ-like glutamine amidotransferase" evidence="12">
    <location>
        <begin position="274"/>
        <end position="462"/>
    </location>
</feature>
<dbReference type="InterPro" id="IPR011698">
    <property type="entry name" value="GATase_3"/>
</dbReference>
<proteinExistence type="inferred from homology"/>
<dbReference type="SUPFAM" id="SSF52540">
    <property type="entry name" value="P-loop containing nucleoside triphosphate hydrolases"/>
    <property type="match status" value="1"/>
</dbReference>
<dbReference type="OrthoDB" id="9764035at2"/>
<gene>
    <name evidence="9" type="primary">cobB</name>
    <name evidence="13" type="ORF">D3273_16360</name>
</gene>
<dbReference type="GO" id="GO:0009236">
    <property type="term" value="P:cobalamin biosynthetic process"/>
    <property type="evidence" value="ECO:0007669"/>
    <property type="project" value="UniProtKB-UniRule"/>
</dbReference>
<comment type="similarity">
    <text evidence="9">Belongs to the CobB/CbiA family.</text>
</comment>
<dbReference type="GO" id="GO:0005524">
    <property type="term" value="F:ATP binding"/>
    <property type="evidence" value="ECO:0007669"/>
    <property type="project" value="UniProtKB-UniRule"/>
</dbReference>
<evidence type="ECO:0000259" key="11">
    <source>
        <dbReference type="Pfam" id="PF01656"/>
    </source>
</evidence>
<keyword evidence="14" id="KW-1185">Reference proteome</keyword>
<evidence type="ECO:0000313" key="13">
    <source>
        <dbReference type="EMBL" id="RYC30940.1"/>
    </source>
</evidence>
<reference evidence="13 14" key="2">
    <citation type="submission" date="2019-02" db="EMBL/GenBank/DDBJ databases">
        <title>'Lichenibacterium ramalinii' gen. nov. sp. nov., 'Lichenibacterium minor' gen. nov. sp. nov.</title>
        <authorList>
            <person name="Pankratov T."/>
        </authorList>
    </citation>
    <scope>NUCLEOTIDE SEQUENCE [LARGE SCALE GENOMIC DNA]</scope>
    <source>
        <strain evidence="13 14">RmlP026</strain>
    </source>
</reference>
<dbReference type="InterPro" id="IPR004484">
    <property type="entry name" value="CbiA/CobB_synth"/>
</dbReference>
<name>A0A4Q2U403_9HYPH</name>
<dbReference type="UniPathway" id="UPA00148">
    <property type="reaction ID" value="UER00220"/>
</dbReference>
<comment type="caution">
    <text evidence="13">The sequence shown here is derived from an EMBL/GenBank/DDBJ whole genome shotgun (WGS) entry which is preliminary data.</text>
</comment>
<comment type="domain">
    <text evidence="9">Comprises of two domains. The C-terminal domain contains the binding site for glutamine and catalyzes the hydrolysis of this substrate to glutamate and ammonia. The N-terminal domain is anticipated to bind ATP and hydrogenobyrinate and catalyzes the ultimate synthesis of the diamide product. The ammonia produced via the glutaminase domain is probably translocated to the adjacent domain via a molecular tunnel, where it reacts with an activated intermediate.</text>
</comment>
<dbReference type="CDD" id="cd05388">
    <property type="entry name" value="CobB_N"/>
    <property type="match status" value="1"/>
</dbReference>
<dbReference type="NCBIfam" id="NF002204">
    <property type="entry name" value="PRK01077.1"/>
    <property type="match status" value="1"/>
</dbReference>
<dbReference type="RefSeq" id="WP_129227965.1">
    <property type="nucleotide sequence ID" value="NZ_QYBB01000019.1"/>
</dbReference>
<dbReference type="AlphaFoldDB" id="A0A4Q2U403"/>
<dbReference type="Proteomes" id="UP000290759">
    <property type="component" value="Unassembled WGS sequence"/>
</dbReference>
<dbReference type="InterPro" id="IPR029062">
    <property type="entry name" value="Class_I_gatase-like"/>
</dbReference>
<evidence type="ECO:0000256" key="10">
    <source>
        <dbReference type="SAM" id="MobiDB-lite"/>
    </source>
</evidence>
<keyword evidence="3 9" id="KW-0169">Cobalamin biosynthesis</keyword>
<evidence type="ECO:0000256" key="5">
    <source>
        <dbReference type="ARBA" id="ARBA00022741"/>
    </source>
</evidence>
<evidence type="ECO:0000256" key="9">
    <source>
        <dbReference type="HAMAP-Rule" id="MF_00027"/>
    </source>
</evidence>
<keyword evidence="7 9" id="KW-0460">Magnesium</keyword>
<dbReference type="InterPro" id="IPR002586">
    <property type="entry name" value="CobQ/CobB/MinD/ParA_Nub-bd_dom"/>
</dbReference>
<dbReference type="InterPro" id="IPR027417">
    <property type="entry name" value="P-loop_NTPase"/>
</dbReference>
<dbReference type="GO" id="GO:0043802">
    <property type="term" value="F:hydrogenobyrinic acid a,c-diamide synthase (glutamine-hydrolysing) activity"/>
    <property type="evidence" value="ECO:0007669"/>
    <property type="project" value="UniProtKB-UniRule"/>
</dbReference>
<dbReference type="HAMAP" id="MF_00027">
    <property type="entry name" value="CobB_CbiA"/>
    <property type="match status" value="1"/>
</dbReference>
<evidence type="ECO:0000256" key="8">
    <source>
        <dbReference type="ARBA" id="ARBA00022962"/>
    </source>
</evidence>
<keyword evidence="5 9" id="KW-0547">Nucleotide-binding</keyword>